<name>A0A1I7YP70_9BILA</name>
<organism evidence="1 2">
    <name type="scientific">Steinernema glaseri</name>
    <dbReference type="NCBI Taxonomy" id="37863"/>
    <lineage>
        <taxon>Eukaryota</taxon>
        <taxon>Metazoa</taxon>
        <taxon>Ecdysozoa</taxon>
        <taxon>Nematoda</taxon>
        <taxon>Chromadorea</taxon>
        <taxon>Rhabditida</taxon>
        <taxon>Tylenchina</taxon>
        <taxon>Panagrolaimomorpha</taxon>
        <taxon>Strongyloidoidea</taxon>
        <taxon>Steinernematidae</taxon>
        <taxon>Steinernema</taxon>
    </lineage>
</organism>
<evidence type="ECO:0000313" key="1">
    <source>
        <dbReference type="Proteomes" id="UP000095287"/>
    </source>
</evidence>
<proteinExistence type="predicted"/>
<keyword evidence="1" id="KW-1185">Reference proteome</keyword>
<reference evidence="2" key="1">
    <citation type="submission" date="2016-11" db="UniProtKB">
        <authorList>
            <consortium name="WormBaseParasite"/>
        </authorList>
    </citation>
    <scope>IDENTIFICATION</scope>
</reference>
<sequence length="83" mass="9160">MLDKIVFCSQLCPAAWERHVHIVSKCHTDASARHARKGMQPTAGNGVGSDSGVEDFRQFQLRPGEHRASTCQVSCLYREGSDT</sequence>
<dbReference type="AlphaFoldDB" id="A0A1I7YP70"/>
<accession>A0A1I7YP70</accession>
<dbReference type="WBParaSite" id="L893_g1841.t1">
    <property type="protein sequence ID" value="L893_g1841.t1"/>
    <property type="gene ID" value="L893_g1841"/>
</dbReference>
<dbReference type="Proteomes" id="UP000095287">
    <property type="component" value="Unplaced"/>
</dbReference>
<evidence type="ECO:0000313" key="2">
    <source>
        <dbReference type="WBParaSite" id="L893_g1841.t1"/>
    </source>
</evidence>
<protein>
    <submittedName>
        <fullName evidence="2">Secreted protein</fullName>
    </submittedName>
</protein>